<evidence type="ECO:0000313" key="3">
    <source>
        <dbReference type="Proteomes" id="UP000199137"/>
    </source>
</evidence>
<accession>A0A1I5J4V7</accession>
<feature type="transmembrane region" description="Helical" evidence="1">
    <location>
        <begin position="81"/>
        <end position="103"/>
    </location>
</feature>
<keyword evidence="1" id="KW-1133">Transmembrane helix</keyword>
<gene>
    <name evidence="2" type="ORF">SAMN05421854_102925</name>
</gene>
<organism evidence="2 3">
    <name type="scientific">Amycolatopsis rubida</name>
    <dbReference type="NCBI Taxonomy" id="112413"/>
    <lineage>
        <taxon>Bacteria</taxon>
        <taxon>Bacillati</taxon>
        <taxon>Actinomycetota</taxon>
        <taxon>Actinomycetes</taxon>
        <taxon>Pseudonocardiales</taxon>
        <taxon>Pseudonocardiaceae</taxon>
        <taxon>Amycolatopsis</taxon>
    </lineage>
</organism>
<reference evidence="2 3" key="1">
    <citation type="submission" date="2016-10" db="EMBL/GenBank/DDBJ databases">
        <authorList>
            <person name="de Groot N.N."/>
        </authorList>
    </citation>
    <scope>NUCLEOTIDE SEQUENCE [LARGE SCALE GENOMIC DNA]</scope>
    <source>
        <strain evidence="2 3">DSM 44637</strain>
    </source>
</reference>
<dbReference type="EMBL" id="FOWC01000002">
    <property type="protein sequence ID" value="SFO67650.1"/>
    <property type="molecule type" value="Genomic_DNA"/>
</dbReference>
<keyword evidence="1" id="KW-0812">Transmembrane</keyword>
<evidence type="ECO:0000313" key="2">
    <source>
        <dbReference type="EMBL" id="SFO67650.1"/>
    </source>
</evidence>
<dbReference type="RefSeq" id="WP_093573286.1">
    <property type="nucleotide sequence ID" value="NZ_FOWC01000002.1"/>
</dbReference>
<dbReference type="Proteomes" id="UP000199137">
    <property type="component" value="Unassembled WGS sequence"/>
</dbReference>
<keyword evidence="1" id="KW-0472">Membrane</keyword>
<name>A0A1I5J4V7_9PSEU</name>
<dbReference type="OrthoDB" id="3255965at2"/>
<sequence length="228" mass="24461">MAKEQSSPMTPPWTYRDDVLSYTCYLAGLMADNADLGHVEEVLAPFPGRNVAGERFWATGQVVVSDFRAVGDGSWSVSTPFVAGTGALGVGLVAGSLVGGAIARSRARQAAAAAAVPRWVPIEQGGLYLSVHGFHLYTPRVLSWRWGAVTGAAMVAPAVVHVTGNSKDGPVSWLIQSEWAELLFVTWANAEHPRHPQLVTGQWLPPGWVEHARWHRRVPALPPGDAVT</sequence>
<protein>
    <submittedName>
        <fullName evidence="2">Uncharacterized protein</fullName>
    </submittedName>
</protein>
<dbReference type="AlphaFoldDB" id="A0A1I5J4V7"/>
<proteinExistence type="predicted"/>
<evidence type="ECO:0000256" key="1">
    <source>
        <dbReference type="SAM" id="Phobius"/>
    </source>
</evidence>